<keyword evidence="2" id="KW-1185">Reference proteome</keyword>
<protein>
    <submittedName>
        <fullName evidence="1">Uncharacterized protein</fullName>
    </submittedName>
</protein>
<name>A0A511QC16_9VIBR</name>
<dbReference type="EMBL" id="BJXJ01000007">
    <property type="protein sequence ID" value="GEM74839.1"/>
    <property type="molecule type" value="Genomic_DNA"/>
</dbReference>
<dbReference type="Proteomes" id="UP000321922">
    <property type="component" value="Unassembled WGS sequence"/>
</dbReference>
<sequence>MKTEVINPELVCLKIANEKTICSSTEPADEIVNASELNPKLILPREIVNIALDLY</sequence>
<gene>
    <name evidence="1" type="ORF">VSA01S_09510</name>
</gene>
<proteinExistence type="predicted"/>
<organism evidence="1 2">
    <name type="scientific">Vibrio sagamiensis NBRC 104589</name>
    <dbReference type="NCBI Taxonomy" id="1219064"/>
    <lineage>
        <taxon>Bacteria</taxon>
        <taxon>Pseudomonadati</taxon>
        <taxon>Pseudomonadota</taxon>
        <taxon>Gammaproteobacteria</taxon>
        <taxon>Vibrionales</taxon>
        <taxon>Vibrionaceae</taxon>
        <taxon>Vibrio</taxon>
    </lineage>
</organism>
<comment type="caution">
    <text evidence="1">The sequence shown here is derived from an EMBL/GenBank/DDBJ whole genome shotgun (WGS) entry which is preliminary data.</text>
</comment>
<evidence type="ECO:0000313" key="2">
    <source>
        <dbReference type="Proteomes" id="UP000321922"/>
    </source>
</evidence>
<reference evidence="1 2" key="1">
    <citation type="submission" date="2019-07" db="EMBL/GenBank/DDBJ databases">
        <title>Whole genome shotgun sequence of Vibrio sagamiensis NBRC 104589.</title>
        <authorList>
            <person name="Hosoyama A."/>
            <person name="Uohara A."/>
            <person name="Ohji S."/>
            <person name="Ichikawa N."/>
        </authorList>
    </citation>
    <scope>NUCLEOTIDE SEQUENCE [LARGE SCALE GENOMIC DNA]</scope>
    <source>
        <strain evidence="1 2">NBRC 104589</strain>
    </source>
</reference>
<accession>A0A511QC16</accession>
<evidence type="ECO:0000313" key="1">
    <source>
        <dbReference type="EMBL" id="GEM74839.1"/>
    </source>
</evidence>
<dbReference type="AlphaFoldDB" id="A0A511QC16"/>